<keyword evidence="1" id="KW-0805">Transcription regulation</keyword>
<dbReference type="KEGG" id="dbk:DGMP_29580"/>
<dbReference type="PROSITE" id="PS00356">
    <property type="entry name" value="HTH_LACI_1"/>
    <property type="match status" value="1"/>
</dbReference>
<dbReference type="PROSITE" id="PS50932">
    <property type="entry name" value="HTH_LACI_2"/>
    <property type="match status" value="1"/>
</dbReference>
<dbReference type="InterPro" id="IPR000843">
    <property type="entry name" value="HTH_LacI"/>
</dbReference>
<evidence type="ECO:0000256" key="3">
    <source>
        <dbReference type="ARBA" id="ARBA00023163"/>
    </source>
</evidence>
<reference evidence="5" key="1">
    <citation type="submission" date="2020-09" db="EMBL/GenBank/DDBJ databases">
        <title>Desulfogranum mesoprofundum gen. nov., sp. nov., a novel mesophilic, sulfate-reducing chemolithoautotroph isolated from a deep-sea hydrothermal vent chimney in the Suiyo Seamount.</title>
        <authorList>
            <person name="Hashimoto Y."/>
            <person name="Nakagawa S."/>
        </authorList>
    </citation>
    <scope>NUCLEOTIDE SEQUENCE</scope>
    <source>
        <strain evidence="5">KT2</strain>
    </source>
</reference>
<dbReference type="GO" id="GO:0003700">
    <property type="term" value="F:DNA-binding transcription factor activity"/>
    <property type="evidence" value="ECO:0007669"/>
    <property type="project" value="TreeGrafter"/>
</dbReference>
<accession>A0A8D5FR88</accession>
<dbReference type="CDD" id="cd01392">
    <property type="entry name" value="HTH_LacI"/>
    <property type="match status" value="1"/>
</dbReference>
<dbReference type="CDD" id="cd06267">
    <property type="entry name" value="PBP1_LacI_sugar_binding-like"/>
    <property type="match status" value="1"/>
</dbReference>
<dbReference type="PANTHER" id="PTHR30146">
    <property type="entry name" value="LACI-RELATED TRANSCRIPTIONAL REPRESSOR"/>
    <property type="match status" value="1"/>
</dbReference>
<keyword evidence="3" id="KW-0804">Transcription</keyword>
<dbReference type="SMART" id="SM00354">
    <property type="entry name" value="HTH_LACI"/>
    <property type="match status" value="1"/>
</dbReference>
<gene>
    <name evidence="5" type="primary">cytR</name>
    <name evidence="5" type="ORF">DGMP_29580</name>
</gene>
<protein>
    <submittedName>
        <fullName evidence="5">DNA-binding transcriptional regulator CytR</fullName>
    </submittedName>
</protein>
<keyword evidence="2 5" id="KW-0238">DNA-binding</keyword>
<evidence type="ECO:0000256" key="2">
    <source>
        <dbReference type="ARBA" id="ARBA00023125"/>
    </source>
</evidence>
<dbReference type="PANTHER" id="PTHR30146:SF109">
    <property type="entry name" value="HTH-TYPE TRANSCRIPTIONAL REGULATOR GALS"/>
    <property type="match status" value="1"/>
</dbReference>
<feature type="domain" description="HTH lacI-type" evidence="4">
    <location>
        <begin position="5"/>
        <end position="59"/>
    </location>
</feature>
<evidence type="ECO:0000259" key="4">
    <source>
        <dbReference type="PROSITE" id="PS50932"/>
    </source>
</evidence>
<name>A0A8D5FR88_9BACT</name>
<keyword evidence="6" id="KW-1185">Reference proteome</keyword>
<dbReference type="GO" id="GO:0000976">
    <property type="term" value="F:transcription cis-regulatory region binding"/>
    <property type="evidence" value="ECO:0007669"/>
    <property type="project" value="TreeGrafter"/>
</dbReference>
<evidence type="ECO:0000313" key="5">
    <source>
        <dbReference type="EMBL" id="BCL62265.1"/>
    </source>
</evidence>
<sequence>MDIMSTILDVAKLAGVSTATVSRVINSPEAVREETRDKVTEAMKLCKYKYNALARGFVTKQSNTIGLIIPTINNPVFAESTRGVQDYADRNNIQVLLGNTYYQYKQEEKLVETFREKQVDGLIITTTNPRGAVLKTLVDEEIPFVLLYSTVKKGPMTVVGVDNFRGGYRATEHLVKLGHRRIGMVAGRFSISDRSFHRWHGYRQCLKNNKISYDKALLIQTDYSLTGGRDAVKKLLSLKDPPTAFFCSNDFLALGAMKGARELGLQLPRDLSIVGFDDIRIASYVIPELTTIRQPAYDIGKLGADLLFQRIGGCMKPVHRMLDLSLIVRESTAGPVG</sequence>
<dbReference type="Pfam" id="PF00356">
    <property type="entry name" value="LacI"/>
    <property type="match status" value="1"/>
</dbReference>
<dbReference type="Pfam" id="PF13377">
    <property type="entry name" value="Peripla_BP_3"/>
    <property type="match status" value="1"/>
</dbReference>
<dbReference type="InterPro" id="IPR046335">
    <property type="entry name" value="LacI/GalR-like_sensor"/>
</dbReference>
<evidence type="ECO:0000313" key="6">
    <source>
        <dbReference type="Proteomes" id="UP000826725"/>
    </source>
</evidence>
<evidence type="ECO:0000256" key="1">
    <source>
        <dbReference type="ARBA" id="ARBA00023015"/>
    </source>
</evidence>
<proteinExistence type="predicted"/>
<dbReference type="Proteomes" id="UP000826725">
    <property type="component" value="Chromosome"/>
</dbReference>
<organism evidence="5 6">
    <name type="scientific">Desulfomarina profundi</name>
    <dbReference type="NCBI Taxonomy" id="2772557"/>
    <lineage>
        <taxon>Bacteria</taxon>
        <taxon>Pseudomonadati</taxon>
        <taxon>Thermodesulfobacteriota</taxon>
        <taxon>Desulfobulbia</taxon>
        <taxon>Desulfobulbales</taxon>
        <taxon>Desulfobulbaceae</taxon>
        <taxon>Desulfomarina</taxon>
    </lineage>
</organism>
<dbReference type="AlphaFoldDB" id="A0A8D5FR88"/>
<dbReference type="EMBL" id="AP024086">
    <property type="protein sequence ID" value="BCL62265.1"/>
    <property type="molecule type" value="Genomic_DNA"/>
</dbReference>